<dbReference type="InterPro" id="IPR002734">
    <property type="entry name" value="RibDG_C"/>
</dbReference>
<gene>
    <name evidence="5" type="ORF">CLV56_0740</name>
</gene>
<evidence type="ECO:0000259" key="4">
    <source>
        <dbReference type="Pfam" id="PF01872"/>
    </source>
</evidence>
<organism evidence="5 6">
    <name type="scientific">Mumia flava</name>
    <dbReference type="NCBI Taxonomy" id="1348852"/>
    <lineage>
        <taxon>Bacteria</taxon>
        <taxon>Bacillati</taxon>
        <taxon>Actinomycetota</taxon>
        <taxon>Actinomycetes</taxon>
        <taxon>Propionibacteriales</taxon>
        <taxon>Nocardioidaceae</taxon>
        <taxon>Mumia</taxon>
    </lineage>
</organism>
<evidence type="ECO:0000256" key="3">
    <source>
        <dbReference type="ARBA" id="ARBA00023002"/>
    </source>
</evidence>
<dbReference type="GO" id="GO:0008703">
    <property type="term" value="F:5-amino-6-(5-phosphoribosylamino)uracil reductase activity"/>
    <property type="evidence" value="ECO:0007669"/>
    <property type="project" value="InterPro"/>
</dbReference>
<keyword evidence="6" id="KW-1185">Reference proteome</keyword>
<comment type="caution">
    <text evidence="5">The sequence shown here is derived from an EMBL/GenBank/DDBJ whole genome shotgun (WGS) entry which is preliminary data.</text>
</comment>
<dbReference type="RefSeq" id="WP_039345867.1">
    <property type="nucleotide sequence ID" value="NZ_PGEZ01000001.1"/>
</dbReference>
<dbReference type="Pfam" id="PF01872">
    <property type="entry name" value="RibD_C"/>
    <property type="match status" value="1"/>
</dbReference>
<dbReference type="Proteomes" id="UP000230842">
    <property type="component" value="Unassembled WGS sequence"/>
</dbReference>
<comment type="pathway">
    <text evidence="1">Cofactor biosynthesis; riboflavin biosynthesis.</text>
</comment>
<dbReference type="SUPFAM" id="SSF53597">
    <property type="entry name" value="Dihydrofolate reductase-like"/>
    <property type="match status" value="1"/>
</dbReference>
<dbReference type="PANTHER" id="PTHR38011:SF7">
    <property type="entry name" value="2,5-DIAMINO-6-RIBOSYLAMINO-4(3H)-PYRIMIDINONE 5'-PHOSPHATE REDUCTASE"/>
    <property type="match status" value="1"/>
</dbReference>
<evidence type="ECO:0000313" key="5">
    <source>
        <dbReference type="EMBL" id="PJJ56531.1"/>
    </source>
</evidence>
<keyword evidence="3" id="KW-0560">Oxidoreductase</keyword>
<proteinExistence type="predicted"/>
<dbReference type="EMBL" id="PGEZ01000001">
    <property type="protein sequence ID" value="PJJ56531.1"/>
    <property type="molecule type" value="Genomic_DNA"/>
</dbReference>
<dbReference type="Gene3D" id="3.40.430.10">
    <property type="entry name" value="Dihydrofolate Reductase, subunit A"/>
    <property type="match status" value="1"/>
</dbReference>
<keyword evidence="2" id="KW-0521">NADP</keyword>
<protein>
    <submittedName>
        <fullName evidence="5">Riboflavin biosynthesis pyrimidine reductase</fullName>
    </submittedName>
</protein>
<dbReference type="AlphaFoldDB" id="A0A0B2BNU0"/>
<sequence length="230" mass="24186">MRVLIDEVTGLTSGTEPDDGQLDALYGAPRLPWLRVNMVETVDGAATGPDGRSGSINNDPDGRVFHALRARADVVLVGAGTVRAEEYGTAGVPIVLVSRSGDLPVSLVDAPRGSVLMATCAAAPGLSETVERLGEDGVLVLGDDRVDLVALREALVERGWGRILSEGGPHLLTDMLAAGIVDEVCTSQVPRLVGGDHRRITVGSHLDVPTRLATLLEEDGTLLARWFVQA</sequence>
<dbReference type="InterPro" id="IPR024072">
    <property type="entry name" value="DHFR-like_dom_sf"/>
</dbReference>
<feature type="domain" description="Bacterial bifunctional deaminase-reductase C-terminal" evidence="4">
    <location>
        <begin position="32"/>
        <end position="206"/>
    </location>
</feature>
<evidence type="ECO:0000256" key="2">
    <source>
        <dbReference type="ARBA" id="ARBA00022857"/>
    </source>
</evidence>
<dbReference type="InterPro" id="IPR050765">
    <property type="entry name" value="Riboflavin_Biosynth_HTPR"/>
</dbReference>
<reference evidence="5 6" key="1">
    <citation type="submission" date="2017-11" db="EMBL/GenBank/DDBJ databases">
        <title>Genomic Encyclopedia of Archaeal and Bacterial Type Strains, Phase II (KMG-II): From Individual Species to Whole Genera.</title>
        <authorList>
            <person name="Goeker M."/>
        </authorList>
    </citation>
    <scope>NUCLEOTIDE SEQUENCE [LARGE SCALE GENOMIC DNA]</scope>
    <source>
        <strain evidence="5 6">DSM 27763</strain>
    </source>
</reference>
<evidence type="ECO:0000313" key="6">
    <source>
        <dbReference type="Proteomes" id="UP000230842"/>
    </source>
</evidence>
<name>A0A0B2BNU0_9ACTN</name>
<dbReference type="OrthoDB" id="5243299at2"/>
<dbReference type="PANTHER" id="PTHR38011">
    <property type="entry name" value="DIHYDROFOLATE REDUCTASE FAMILY PROTEIN (AFU_ORTHOLOGUE AFUA_8G06820)"/>
    <property type="match status" value="1"/>
</dbReference>
<accession>A0A0B2BNU0</accession>
<dbReference type="GO" id="GO:0009231">
    <property type="term" value="P:riboflavin biosynthetic process"/>
    <property type="evidence" value="ECO:0007669"/>
    <property type="project" value="InterPro"/>
</dbReference>
<evidence type="ECO:0000256" key="1">
    <source>
        <dbReference type="ARBA" id="ARBA00005104"/>
    </source>
</evidence>